<dbReference type="GeneID" id="113508729"/>
<keyword evidence="10" id="KW-0238">DNA-binding</keyword>
<evidence type="ECO:0000256" key="16">
    <source>
        <dbReference type="RuleBase" id="RU364117"/>
    </source>
</evidence>
<dbReference type="Proteomes" id="UP000322000">
    <property type="component" value="Chromosome 3"/>
</dbReference>
<evidence type="ECO:0000256" key="4">
    <source>
        <dbReference type="ARBA" id="ARBA00022723"/>
    </source>
</evidence>
<dbReference type="FunFam" id="3.40.50.300:FF:001544">
    <property type="entry name" value="ATP-dependent DNA helicase"/>
    <property type="match status" value="1"/>
</dbReference>
<evidence type="ECO:0000256" key="2">
    <source>
        <dbReference type="ARBA" id="ARBA00004123"/>
    </source>
</evidence>
<dbReference type="InterPro" id="IPR036388">
    <property type="entry name" value="WH-like_DNA-bd_sf"/>
</dbReference>
<keyword evidence="7 16" id="KW-0347">Helicase</keyword>
<dbReference type="InParanoid" id="A0A7E5X4M8"/>
<evidence type="ECO:0000256" key="11">
    <source>
        <dbReference type="ARBA" id="ARBA00023235"/>
    </source>
</evidence>
<dbReference type="OrthoDB" id="10261556at2759"/>
<dbReference type="GO" id="GO:0005524">
    <property type="term" value="F:ATP binding"/>
    <property type="evidence" value="ECO:0007669"/>
    <property type="project" value="UniProtKB-KW"/>
</dbReference>
<evidence type="ECO:0000256" key="12">
    <source>
        <dbReference type="ARBA" id="ARBA00023242"/>
    </source>
</evidence>
<dbReference type="NCBIfam" id="TIGR00614">
    <property type="entry name" value="recQ_fam"/>
    <property type="match status" value="1"/>
</dbReference>
<name>A0A7E5X4M8_TRINI</name>
<organism evidence="20 21">
    <name type="scientific">Trichoplusia ni</name>
    <name type="common">Cabbage looper</name>
    <dbReference type="NCBI Taxonomy" id="7111"/>
    <lineage>
        <taxon>Eukaryota</taxon>
        <taxon>Metazoa</taxon>
        <taxon>Ecdysozoa</taxon>
        <taxon>Arthropoda</taxon>
        <taxon>Hexapoda</taxon>
        <taxon>Insecta</taxon>
        <taxon>Pterygota</taxon>
        <taxon>Neoptera</taxon>
        <taxon>Endopterygota</taxon>
        <taxon>Lepidoptera</taxon>
        <taxon>Glossata</taxon>
        <taxon>Ditrysia</taxon>
        <taxon>Noctuoidea</taxon>
        <taxon>Noctuidae</taxon>
        <taxon>Plusiinae</taxon>
        <taxon>Trichoplusia</taxon>
    </lineage>
</organism>
<dbReference type="Pfam" id="PF00271">
    <property type="entry name" value="Helicase_C"/>
    <property type="match status" value="1"/>
</dbReference>
<gene>
    <name evidence="21" type="primary">LOC113508729</name>
</gene>
<keyword evidence="20" id="KW-1185">Reference proteome</keyword>
<keyword evidence="9 16" id="KW-0067">ATP-binding</keyword>
<protein>
    <recommendedName>
        <fullName evidence="16">ATP-dependent DNA helicase</fullName>
        <ecNumber evidence="16">5.6.2.4</ecNumber>
    </recommendedName>
</protein>
<dbReference type="SMART" id="SM00490">
    <property type="entry name" value="HELICc"/>
    <property type="match status" value="1"/>
</dbReference>
<evidence type="ECO:0000256" key="5">
    <source>
        <dbReference type="ARBA" id="ARBA00022741"/>
    </source>
</evidence>
<dbReference type="EC" id="5.6.2.4" evidence="16"/>
<evidence type="ECO:0000313" key="20">
    <source>
        <dbReference type="Proteomes" id="UP000322000"/>
    </source>
</evidence>
<dbReference type="SUPFAM" id="SSF52540">
    <property type="entry name" value="P-loop containing nucleoside triphosphate hydrolases"/>
    <property type="match status" value="2"/>
</dbReference>
<keyword evidence="12 16" id="KW-0539">Nucleus</keyword>
<feature type="compositionally biased region" description="Acidic residues" evidence="17">
    <location>
        <begin position="596"/>
        <end position="609"/>
    </location>
</feature>
<dbReference type="FunFam" id="3.40.50.300:FF:000596">
    <property type="entry name" value="ATP-dependent DNA helicase"/>
    <property type="match status" value="1"/>
</dbReference>
<dbReference type="GO" id="GO:0000724">
    <property type="term" value="P:double-strand break repair via homologous recombination"/>
    <property type="evidence" value="ECO:0007669"/>
    <property type="project" value="TreeGrafter"/>
</dbReference>
<evidence type="ECO:0000256" key="17">
    <source>
        <dbReference type="SAM" id="MobiDB-lite"/>
    </source>
</evidence>
<proteinExistence type="inferred from homology"/>
<dbReference type="GO" id="GO:0005634">
    <property type="term" value="C:nucleus"/>
    <property type="evidence" value="ECO:0007669"/>
    <property type="project" value="UniProtKB-SubCell"/>
</dbReference>
<comment type="catalytic activity">
    <reaction evidence="13 16">
        <text>Couples ATP hydrolysis with the unwinding of duplex DNA by translocating in the 3'-5' direction.</text>
        <dbReference type="EC" id="5.6.2.4"/>
    </reaction>
</comment>
<keyword evidence="6 16" id="KW-0378">Hydrolase</keyword>
<keyword evidence="4" id="KW-0479">Metal-binding</keyword>
<dbReference type="InterPro" id="IPR004589">
    <property type="entry name" value="DNA_helicase_ATP-dep_RecQ"/>
</dbReference>
<dbReference type="PROSITE" id="PS51192">
    <property type="entry name" value="HELICASE_ATP_BIND_1"/>
    <property type="match status" value="1"/>
</dbReference>
<comment type="catalytic activity">
    <reaction evidence="15 16">
        <text>ATP + H2O = ADP + phosphate + H(+)</text>
        <dbReference type="Rhea" id="RHEA:13065"/>
        <dbReference type="ChEBI" id="CHEBI:15377"/>
        <dbReference type="ChEBI" id="CHEBI:15378"/>
        <dbReference type="ChEBI" id="CHEBI:30616"/>
        <dbReference type="ChEBI" id="CHEBI:43474"/>
        <dbReference type="ChEBI" id="CHEBI:456216"/>
    </reaction>
</comment>
<evidence type="ECO:0000256" key="7">
    <source>
        <dbReference type="ARBA" id="ARBA00022806"/>
    </source>
</evidence>
<dbReference type="GO" id="GO:0016787">
    <property type="term" value="F:hydrolase activity"/>
    <property type="evidence" value="ECO:0007669"/>
    <property type="project" value="UniProtKB-KW"/>
</dbReference>
<comment type="cofactor">
    <cofactor evidence="1">
        <name>Zn(2+)</name>
        <dbReference type="ChEBI" id="CHEBI:29105"/>
    </cofactor>
</comment>
<evidence type="ECO:0000256" key="9">
    <source>
        <dbReference type="ARBA" id="ARBA00022840"/>
    </source>
</evidence>
<dbReference type="GO" id="GO:0005737">
    <property type="term" value="C:cytoplasm"/>
    <property type="evidence" value="ECO:0007669"/>
    <property type="project" value="TreeGrafter"/>
</dbReference>
<evidence type="ECO:0000256" key="6">
    <source>
        <dbReference type="ARBA" id="ARBA00022801"/>
    </source>
</evidence>
<comment type="similarity">
    <text evidence="3 16">Belongs to the helicase family. RecQ subfamily.</text>
</comment>
<reference evidence="21" key="1">
    <citation type="submission" date="2025-08" db="UniProtKB">
        <authorList>
            <consortium name="RefSeq"/>
        </authorList>
    </citation>
    <scope>IDENTIFICATION</scope>
</reference>
<dbReference type="SMART" id="SM00487">
    <property type="entry name" value="DEXDc"/>
    <property type="match status" value="1"/>
</dbReference>
<evidence type="ECO:0000256" key="15">
    <source>
        <dbReference type="ARBA" id="ARBA00049360"/>
    </source>
</evidence>
<dbReference type="GO" id="GO:0043138">
    <property type="term" value="F:3'-5' DNA helicase activity"/>
    <property type="evidence" value="ECO:0007669"/>
    <property type="project" value="UniProtKB-EC"/>
</dbReference>
<evidence type="ECO:0000259" key="19">
    <source>
        <dbReference type="PROSITE" id="PS51194"/>
    </source>
</evidence>
<dbReference type="InterPro" id="IPR032284">
    <property type="entry name" value="RecQ_Zn-bd"/>
</dbReference>
<dbReference type="Gene3D" id="1.10.10.10">
    <property type="entry name" value="Winged helix-like DNA-binding domain superfamily/Winged helix DNA-binding domain"/>
    <property type="match status" value="1"/>
</dbReference>
<dbReference type="InterPro" id="IPR014001">
    <property type="entry name" value="Helicase_ATP-bd"/>
</dbReference>
<feature type="domain" description="Helicase C-terminal" evidence="19">
    <location>
        <begin position="293"/>
        <end position="443"/>
    </location>
</feature>
<accession>A0A7E5X4M8</accession>
<keyword evidence="5 16" id="KW-0547">Nucleotide-binding</keyword>
<dbReference type="KEGG" id="tnl:113508729"/>
<dbReference type="RefSeq" id="XP_026747614.1">
    <property type="nucleotide sequence ID" value="XM_026891813.1"/>
</dbReference>
<comment type="function">
    <text evidence="14">DNA helicase that may play a role in the repair of DNA that is damaged by ultraviolet light or other mutagens. Exhibits a magnesium-dependent ATP-dependent DNA-helicase activity that unwinds single- and double-stranded DNA in a 3'-5' direction.</text>
</comment>
<comment type="subcellular location">
    <subcellularLocation>
        <location evidence="2 16">Nucleus</location>
    </subcellularLocation>
</comment>
<dbReference type="PROSITE" id="PS51194">
    <property type="entry name" value="HELICASE_CTER"/>
    <property type="match status" value="1"/>
</dbReference>
<dbReference type="GO" id="GO:0003677">
    <property type="term" value="F:DNA binding"/>
    <property type="evidence" value="ECO:0007669"/>
    <property type="project" value="UniProtKB-KW"/>
</dbReference>
<feature type="domain" description="Helicase ATP-binding" evidence="18">
    <location>
        <begin position="91"/>
        <end position="266"/>
    </location>
</feature>
<dbReference type="InterPro" id="IPR001650">
    <property type="entry name" value="Helicase_C-like"/>
</dbReference>
<dbReference type="GO" id="GO:0046872">
    <property type="term" value="F:metal ion binding"/>
    <property type="evidence" value="ECO:0007669"/>
    <property type="project" value="UniProtKB-KW"/>
</dbReference>
<dbReference type="PANTHER" id="PTHR13710">
    <property type="entry name" value="DNA HELICASE RECQ FAMILY MEMBER"/>
    <property type="match status" value="1"/>
</dbReference>
<dbReference type="CDD" id="cd18794">
    <property type="entry name" value="SF2_C_RecQ"/>
    <property type="match status" value="1"/>
</dbReference>
<dbReference type="PANTHER" id="PTHR13710:SF105">
    <property type="entry name" value="ATP-DEPENDENT DNA HELICASE Q1"/>
    <property type="match status" value="1"/>
</dbReference>
<evidence type="ECO:0000256" key="1">
    <source>
        <dbReference type="ARBA" id="ARBA00001947"/>
    </source>
</evidence>
<feature type="compositionally biased region" description="Basic and acidic residues" evidence="17">
    <location>
        <begin position="613"/>
        <end position="631"/>
    </location>
</feature>
<dbReference type="Pfam" id="PF00270">
    <property type="entry name" value="DEAD"/>
    <property type="match status" value="1"/>
</dbReference>
<evidence type="ECO:0000256" key="14">
    <source>
        <dbReference type="ARBA" id="ARBA00037616"/>
    </source>
</evidence>
<evidence type="ECO:0000259" key="18">
    <source>
        <dbReference type="PROSITE" id="PS51192"/>
    </source>
</evidence>
<feature type="region of interest" description="Disordered" evidence="17">
    <location>
        <begin position="596"/>
        <end position="636"/>
    </location>
</feature>
<dbReference type="CDD" id="cd18015">
    <property type="entry name" value="DEXHc_RecQ1"/>
    <property type="match status" value="1"/>
</dbReference>
<dbReference type="InterPro" id="IPR027417">
    <property type="entry name" value="P-loop_NTPase"/>
</dbReference>
<dbReference type="SUPFAM" id="SSF90257">
    <property type="entry name" value="Myosin rod fragments"/>
    <property type="match status" value="1"/>
</dbReference>
<evidence type="ECO:0000256" key="3">
    <source>
        <dbReference type="ARBA" id="ARBA00005446"/>
    </source>
</evidence>
<dbReference type="AlphaFoldDB" id="A0A7E5X4M8"/>
<dbReference type="GO" id="GO:0005694">
    <property type="term" value="C:chromosome"/>
    <property type="evidence" value="ECO:0007669"/>
    <property type="project" value="TreeGrafter"/>
</dbReference>
<keyword evidence="8" id="KW-0862">Zinc</keyword>
<keyword evidence="11" id="KW-0413">Isomerase</keyword>
<evidence type="ECO:0000256" key="8">
    <source>
        <dbReference type="ARBA" id="ARBA00022833"/>
    </source>
</evidence>
<dbReference type="Pfam" id="PF16124">
    <property type="entry name" value="RecQ_Zn_bind"/>
    <property type="match status" value="1"/>
</dbReference>
<dbReference type="GO" id="GO:0009378">
    <property type="term" value="F:four-way junction helicase activity"/>
    <property type="evidence" value="ECO:0007669"/>
    <property type="project" value="TreeGrafter"/>
</dbReference>
<sequence length="849" mass="96634">MASMEEIERDLLKIDKEIDRIEAVISKLRLDQRDLIKRKTTLKNCINKIRSDKLSHLDWAGTTYEWSEDVLKILNDVFHITSFRPKQLAAINCTLSGQHAIVVMPTGAGKSLCYQLPALVKPGITLVISPLVSLMEDQVRSLTKKNIPAKLLSSTSPKQETTEILNALKDSQSDMKLLYVTPERLAKSKRFMANLQKCHEEGRLQRIAIDEVHCCSTWGHDFRPDFKFLGVLSDMFKGVPILGLTATATVNVLVDVQKILNILGCLVIKSTFNRPNLFYKIMEKPTSQDECMLILEKLLKGRYKGQSGIIYAHSIKDAEDIAEKLRKRGLKVGCYHANLEAATRSEVHLKWHDNRYQAIVATVAFGMGIDKPDVRFVIHHSISKSMENYYQESGRAGRDGLRAECVILYRMQDIFKVSTMVFSVAATLKHLYGMVKYCLNGSLCRRKVIAEHFDENWGSTDCRQMCDVCCNPESIVREIDLKPHCKTISEVAAIAESEDVKLTAQKLLDAWFLKGPTNLRHSGKAPNISRSLGEDIIAYLLVKKCLNEQFHYTAYSTISYIKTGVHMAKIKDDNDVFKMPVRKYFSFDLDTPPDMDVEFMDMDETDENPTETVENKDNKKRKSDSSKEPRSKLPRPKSLVIDSDSDFYVMDNSVGQTLEKIKLQEQNNEIKLREKRELNNALMSLHRAIRDSTSQLGQLSKEYVSLTETTDKLSARLEVEKTRRNALADQLYSSCKELDELRNSSCDGVTAVWNKRSKLLEAIQGIADKCDIWALLIRPTCNDIGPCAKNYEINQEPVLNDDRLKTSIERRNKMLAERDRLLTEPEIGEEFIRIKNALQYSMGFAANVE</sequence>
<evidence type="ECO:0000313" key="21">
    <source>
        <dbReference type="RefSeq" id="XP_026747614.1"/>
    </source>
</evidence>
<evidence type="ECO:0000256" key="10">
    <source>
        <dbReference type="ARBA" id="ARBA00023125"/>
    </source>
</evidence>
<evidence type="ECO:0000256" key="13">
    <source>
        <dbReference type="ARBA" id="ARBA00034617"/>
    </source>
</evidence>
<dbReference type="InterPro" id="IPR011545">
    <property type="entry name" value="DEAD/DEAH_box_helicase_dom"/>
</dbReference>
<dbReference type="Gene3D" id="3.40.50.300">
    <property type="entry name" value="P-loop containing nucleotide triphosphate hydrolases"/>
    <property type="match status" value="2"/>
</dbReference>